<dbReference type="Pfam" id="PF13240">
    <property type="entry name" value="Zn_Ribbon_1"/>
    <property type="match status" value="1"/>
</dbReference>
<reference evidence="5" key="1">
    <citation type="submission" date="2023-08" db="EMBL/GenBank/DDBJ databases">
        <authorList>
            <person name="Page C.A."/>
            <person name="Perez-Diaz I.M."/>
        </authorList>
    </citation>
    <scope>NUCLEOTIDE SEQUENCE</scope>
    <source>
        <strain evidence="5">1.8.9</strain>
    </source>
</reference>
<dbReference type="PANTHER" id="PTHR40038:SF1">
    <property type="entry name" value="MEMBRANE-ASSOCIATED PROTEIN TCAA"/>
    <property type="match status" value="1"/>
</dbReference>
<dbReference type="Pfam" id="PF22813">
    <property type="entry name" value="TcaA_2nd"/>
    <property type="match status" value="1"/>
</dbReference>
<dbReference type="Proteomes" id="UP001263852">
    <property type="component" value="Unassembled WGS sequence"/>
</dbReference>
<gene>
    <name evidence="5" type="ORF">RI555_04570</name>
</gene>
<feature type="compositionally biased region" description="Polar residues" evidence="1">
    <location>
        <begin position="269"/>
        <end position="281"/>
    </location>
</feature>
<feature type="region of interest" description="Disordered" evidence="1">
    <location>
        <begin position="251"/>
        <end position="287"/>
    </location>
</feature>
<organism evidence="5 6">
    <name type="scientific">Lactiplantibacillus pentosus</name>
    <name type="common">Lactobacillus pentosus</name>
    <dbReference type="NCBI Taxonomy" id="1589"/>
    <lineage>
        <taxon>Bacteria</taxon>
        <taxon>Bacillati</taxon>
        <taxon>Bacillota</taxon>
        <taxon>Bacilli</taxon>
        <taxon>Lactobacillales</taxon>
        <taxon>Lactobacillaceae</taxon>
        <taxon>Lactiplantibacillus</taxon>
    </lineage>
</organism>
<dbReference type="AlphaFoldDB" id="A0AAP5PYS3"/>
<evidence type="ECO:0000259" key="3">
    <source>
        <dbReference type="Pfam" id="PF13240"/>
    </source>
</evidence>
<name>A0AAP5PYS3_LACPE</name>
<comment type="caution">
    <text evidence="5">The sequence shown here is derived from an EMBL/GenBank/DDBJ whole genome shotgun (WGS) entry which is preliminary data.</text>
</comment>
<evidence type="ECO:0000313" key="5">
    <source>
        <dbReference type="EMBL" id="MDT7038286.1"/>
    </source>
</evidence>
<proteinExistence type="predicted"/>
<accession>A0AAP5PYS3</accession>
<evidence type="ECO:0000259" key="4">
    <source>
        <dbReference type="Pfam" id="PF22813"/>
    </source>
</evidence>
<dbReference type="InterPro" id="IPR054529">
    <property type="entry name" value="TcaA_2nd"/>
</dbReference>
<keyword evidence="2" id="KW-0472">Membrane</keyword>
<evidence type="ECO:0000313" key="6">
    <source>
        <dbReference type="Proteomes" id="UP001263852"/>
    </source>
</evidence>
<dbReference type="PANTHER" id="PTHR40038">
    <property type="entry name" value="MEMBRANE-ASSOCIATED PROTEIN TCAA"/>
    <property type="match status" value="1"/>
</dbReference>
<protein>
    <submittedName>
        <fullName evidence="5">Zinc-ribbon domain-containing protein</fullName>
    </submittedName>
</protein>
<evidence type="ECO:0000256" key="1">
    <source>
        <dbReference type="SAM" id="MobiDB-lite"/>
    </source>
</evidence>
<evidence type="ECO:0000256" key="2">
    <source>
        <dbReference type="SAM" id="Phobius"/>
    </source>
</evidence>
<dbReference type="RefSeq" id="WP_101873078.1">
    <property type="nucleotide sequence ID" value="NZ_BOUG01000006.1"/>
</dbReference>
<dbReference type="KEGG" id="lpg:BB562_04445"/>
<feature type="domain" description="Zinc-ribbon" evidence="3">
    <location>
        <begin position="4"/>
        <end position="24"/>
    </location>
</feature>
<dbReference type="InterPro" id="IPR026870">
    <property type="entry name" value="Zinc_ribbon_dom"/>
</dbReference>
<feature type="transmembrane region" description="Helical" evidence="2">
    <location>
        <begin position="53"/>
        <end position="74"/>
    </location>
</feature>
<feature type="domain" description="TcaA second" evidence="4">
    <location>
        <begin position="82"/>
        <end position="168"/>
    </location>
</feature>
<keyword evidence="2" id="KW-0812">Transmembrane</keyword>
<keyword evidence="2" id="KW-1133">Transmembrane helix</keyword>
<sequence length="359" mass="39152">MKVCPNCQRENADDNVFCDQCGQDLSAVAVTDTAGTSHRQSDGRSQHLRLPKWAFISSVVVLGLIILTIGFSIYQTQVVKPRKVAAIVKKVTDDQPNQFATELVSDDPSVTITAKTVKPFMTYTRKHPQYVRDMAVDLNHNGYTSDKTFRVVTAGHEWLIFPVYKLQVTMMHPEIETNVNNATIKANGTVLTTTKSKHATYKAGPLFPGSYQFKLISTQSTVSEKANLTSGGDTHRTIALLAKKTSKAKDVTVDSAKNDTAPDAGPSANDANDSSATQTGKSYDDLSGPAQTAVAAIADAEDIDPDDFTFTESEPNPDVYEIKLYAAGEDTSANTFRYDNIHSILAELNRSTGKFEQIN</sequence>
<dbReference type="EMBL" id="JAVLAO010000001">
    <property type="protein sequence ID" value="MDT7038286.1"/>
    <property type="molecule type" value="Genomic_DNA"/>
</dbReference>